<feature type="active site" description="Proton acceptor; for dehydratase activity" evidence="5">
    <location>
        <position position="910"/>
    </location>
</feature>
<dbReference type="Pfam" id="PF21089">
    <property type="entry name" value="PKS_DH_N"/>
    <property type="match status" value="2"/>
</dbReference>
<dbReference type="Gene3D" id="3.30.70.3290">
    <property type="match status" value="2"/>
</dbReference>
<dbReference type="InterPro" id="IPR006162">
    <property type="entry name" value="Ppantetheine_attach_site"/>
</dbReference>
<dbReference type="InterPro" id="IPR055123">
    <property type="entry name" value="SpnB-like_Rossmann"/>
</dbReference>
<dbReference type="InterPro" id="IPR049900">
    <property type="entry name" value="PKS_mFAS_DH"/>
</dbReference>
<accession>A0ABT2JB62</accession>
<dbReference type="SMART" id="SM00827">
    <property type="entry name" value="PKS_AT"/>
    <property type="match status" value="2"/>
</dbReference>
<feature type="domain" description="PKS/mFAS DH" evidence="9">
    <location>
        <begin position="2464"/>
        <end position="2753"/>
    </location>
</feature>
<dbReference type="InterPro" id="IPR020841">
    <property type="entry name" value="PKS_Beta-ketoAc_synthase_dom"/>
</dbReference>
<evidence type="ECO:0000313" key="10">
    <source>
        <dbReference type="EMBL" id="MCT2585113.1"/>
    </source>
</evidence>
<feature type="active site" description="Proton donor; for dehydratase activity" evidence="5">
    <location>
        <position position="2648"/>
    </location>
</feature>
<feature type="region of interest" description="N-terminal hotdog fold" evidence="5">
    <location>
        <begin position="2464"/>
        <end position="2578"/>
    </location>
</feature>
<keyword evidence="3" id="KW-0808">Transferase</keyword>
<dbReference type="Pfam" id="PF14765">
    <property type="entry name" value="PS-DH"/>
    <property type="match status" value="2"/>
</dbReference>
<dbReference type="SUPFAM" id="SSF52151">
    <property type="entry name" value="FabD/lysophospholipase-like"/>
    <property type="match status" value="2"/>
</dbReference>
<dbReference type="SUPFAM" id="SSF53901">
    <property type="entry name" value="Thiolase-like"/>
    <property type="match status" value="2"/>
</dbReference>
<dbReference type="InterPro" id="IPR020806">
    <property type="entry name" value="PKS_PP-bd"/>
</dbReference>
<evidence type="ECO:0000256" key="5">
    <source>
        <dbReference type="PROSITE-ProRule" id="PRU01363"/>
    </source>
</evidence>
<name>A0ABT2JB62_9PSEU</name>
<keyword evidence="2" id="KW-0597">Phosphoprotein</keyword>
<dbReference type="InterPro" id="IPR057326">
    <property type="entry name" value="KR_dom"/>
</dbReference>
<dbReference type="Pfam" id="PF00109">
    <property type="entry name" value="ketoacyl-synt"/>
    <property type="match status" value="2"/>
</dbReference>
<feature type="region of interest" description="N-terminal hotdog fold" evidence="5">
    <location>
        <begin position="878"/>
        <end position="998"/>
    </location>
</feature>
<dbReference type="Pfam" id="PF00698">
    <property type="entry name" value="Acyl_transf_1"/>
    <property type="match status" value="2"/>
</dbReference>
<dbReference type="PROSITE" id="PS00606">
    <property type="entry name" value="KS3_1"/>
    <property type="match status" value="2"/>
</dbReference>
<feature type="domain" description="Carrier" evidence="7">
    <location>
        <begin position="3161"/>
        <end position="3236"/>
    </location>
</feature>
<feature type="active site" description="Proton donor; for dehydratase activity" evidence="5">
    <location>
        <position position="1068"/>
    </location>
</feature>
<dbReference type="EMBL" id="JAFFZE010000014">
    <property type="protein sequence ID" value="MCT2585113.1"/>
    <property type="molecule type" value="Genomic_DNA"/>
</dbReference>
<dbReference type="Pfam" id="PF08659">
    <property type="entry name" value="KR"/>
    <property type="match status" value="2"/>
</dbReference>
<dbReference type="PROSITE" id="PS52019">
    <property type="entry name" value="PKS_MFAS_DH"/>
    <property type="match status" value="2"/>
</dbReference>
<feature type="domain" description="Ketosynthase family 3 (KS3)" evidence="8">
    <location>
        <begin position="1649"/>
        <end position="2057"/>
    </location>
</feature>
<dbReference type="InterPro" id="IPR032821">
    <property type="entry name" value="PKS_assoc"/>
</dbReference>
<dbReference type="InterPro" id="IPR049552">
    <property type="entry name" value="PKS_DH_N"/>
</dbReference>
<evidence type="ECO:0000259" key="8">
    <source>
        <dbReference type="PROSITE" id="PS52004"/>
    </source>
</evidence>
<organism evidence="10 11">
    <name type="scientific">Actinophytocola gossypii</name>
    <dbReference type="NCBI Taxonomy" id="2812003"/>
    <lineage>
        <taxon>Bacteria</taxon>
        <taxon>Bacillati</taxon>
        <taxon>Actinomycetota</taxon>
        <taxon>Actinomycetes</taxon>
        <taxon>Pseudonocardiales</taxon>
        <taxon>Pseudonocardiaceae</taxon>
    </lineage>
</organism>
<dbReference type="InterPro" id="IPR049551">
    <property type="entry name" value="PKS_DH_C"/>
</dbReference>
<dbReference type="InterPro" id="IPR013968">
    <property type="entry name" value="PKS_KR"/>
</dbReference>
<evidence type="ECO:0000256" key="1">
    <source>
        <dbReference type="ARBA" id="ARBA00022450"/>
    </source>
</evidence>
<dbReference type="InterPro" id="IPR016035">
    <property type="entry name" value="Acyl_Trfase/lysoPLipase"/>
</dbReference>
<evidence type="ECO:0000256" key="4">
    <source>
        <dbReference type="ARBA" id="ARBA00023315"/>
    </source>
</evidence>
<dbReference type="InterPro" id="IPR014031">
    <property type="entry name" value="Ketoacyl_synth_C"/>
</dbReference>
<dbReference type="InterPro" id="IPR036736">
    <property type="entry name" value="ACP-like_sf"/>
</dbReference>
<dbReference type="PANTHER" id="PTHR43775:SF51">
    <property type="entry name" value="INACTIVE PHENOLPHTHIOCEROL SYNTHESIS POLYKETIDE SYNTHASE TYPE I PKS1-RELATED"/>
    <property type="match status" value="1"/>
</dbReference>
<dbReference type="InterPro" id="IPR009081">
    <property type="entry name" value="PP-bd_ACP"/>
</dbReference>
<dbReference type="InterPro" id="IPR036291">
    <property type="entry name" value="NAD(P)-bd_dom_sf"/>
</dbReference>
<dbReference type="Proteomes" id="UP001156441">
    <property type="component" value="Unassembled WGS sequence"/>
</dbReference>
<keyword evidence="1" id="KW-0596">Phosphopantetheine</keyword>
<feature type="domain" description="PKS/mFAS DH" evidence="9">
    <location>
        <begin position="878"/>
        <end position="1144"/>
    </location>
</feature>
<dbReference type="Gene3D" id="3.10.129.110">
    <property type="entry name" value="Polyketide synthase dehydratase"/>
    <property type="match status" value="2"/>
</dbReference>
<dbReference type="SMART" id="SM00822">
    <property type="entry name" value="PKS_KR"/>
    <property type="match status" value="2"/>
</dbReference>
<dbReference type="InterPro" id="IPR001227">
    <property type="entry name" value="Ac_transferase_dom_sf"/>
</dbReference>
<evidence type="ECO:0000256" key="2">
    <source>
        <dbReference type="ARBA" id="ARBA00022553"/>
    </source>
</evidence>
<feature type="compositionally biased region" description="Basic and acidic residues" evidence="6">
    <location>
        <begin position="2574"/>
        <end position="2584"/>
    </location>
</feature>
<dbReference type="CDD" id="cd00833">
    <property type="entry name" value="PKS"/>
    <property type="match status" value="2"/>
</dbReference>
<evidence type="ECO:0000256" key="3">
    <source>
        <dbReference type="ARBA" id="ARBA00022679"/>
    </source>
</evidence>
<dbReference type="InterPro" id="IPR050091">
    <property type="entry name" value="PKS_NRPS_Biosynth_Enz"/>
</dbReference>
<dbReference type="PROSITE" id="PS50075">
    <property type="entry name" value="CARRIER"/>
    <property type="match status" value="2"/>
</dbReference>
<protein>
    <submittedName>
        <fullName evidence="10">SDR family NAD(P)-dependent oxidoreductase</fullName>
    </submittedName>
</protein>
<feature type="region of interest" description="C-terminal hotdog fold" evidence="5">
    <location>
        <begin position="1009"/>
        <end position="1144"/>
    </location>
</feature>
<dbReference type="Pfam" id="PF16197">
    <property type="entry name" value="KAsynt_C_assoc"/>
    <property type="match status" value="2"/>
</dbReference>
<dbReference type="InterPro" id="IPR020807">
    <property type="entry name" value="PKS_DH"/>
</dbReference>
<feature type="domain" description="Carrier" evidence="7">
    <location>
        <begin position="1557"/>
        <end position="1632"/>
    </location>
</feature>
<sequence length="3303" mass="345368">MVDNERLREQQERTTEPVAIVGMACRYPGGVGSPEQLWDLVADGVDAIGEFPTDRGWDVERLYDPEPGVPGRSYTRSGGFLYDAAGFDAEFFGISPREATEMDPQQRHLLEVSWAALENAGVDPRSLRGGRTGVFAGVMYHDYGSGGADGSLVSGRVAYTLGLEGPAVTVDTACSSSLVALHWAIQALRKGECTLALAGGVTVMATPETFVEFSRQRGLAADGRCKSFSDDADGTGWGEGAGVLVVERLSDARRNGHRVLAVVRGSAVNSDGASSAITAPNGTAQQRVIRAALADAGLSTRDVDAVEAHGTGTTLGDPIEAQALLATYGRDRDEPLWLGSLKSNIGHTQAAAGVGGIIKVIQAMRHDTLPRTLHAGTPSRQVDWTAGRVELLTEPVPWPRGDRPRRAAVSSFGISGTNAHVIVEEGDPADAPAPDPRPVPVLLSARTEPALRALAARLASRADDATLPDLGYTLATGRAALDHRAAVVAADHTELRRGLDLLAEGGGAVAAGDGRTAFLFTGQGAQRPGMGRELAAAFPVFADALDEVCALLDPHLDRPLRTVLWAGPDTADAALLDQTAYTQPALFAFEVALHRLLASWGVRPDVVAGHSIGEVTAAHVAGVLSLPDACTLVAARGRLMSELPAGGAMLAVGAPADRVRPLLTAGLDLAAVNGPASVVVSGVDSEVAALAARCADEGHRTTRLSVSHAFHSALMDPMLARFREVVAGLTFTPPRLPLVSTVTGTVTGAEVDPEHWVRQVRDTVRFADAVTTLAGTGVDTFVEVGPDAVLAAMGAATLDAVFVPTARRGHDEVGELTAAVARLHTHGVAVDWAAVFAGRGARLVPLPTYPFEHRRFWLSQDTGRDRAVATAGLTGLDHPLLGAVVPAADSDGLVLTGRLSVEAQPWLADHAVHGAVLVPGTAHVELARCAAEQAGCASVEELTLLAPLVLPPRGDVPVQVVVGADEAGRRPVRIFSRSDADTWTCHASGTLARDTAPGTPLTQWPPPDAVPLDVTGAYDRLAGRGYDYGPAFRGLRAAWRRGEELFAEVELPEQARGGGFGLHPALLDAALHVGLLADDGQDVALLPFVWHGLRWHGAADTVRVRLTRVRGDEETALVVADQAGRPVAEVRSVVARPVSATQLAAGTVHDALFGVDWIPTGDAAREPVPESALLVLDPDVDDQPAAARALLGAVLDAVRARPAGFRLVVVTRNAQANPAAAAVWGLVRATEAENPGRFVLLDLDPGAEVPASLPPHEPELAVRGGDLLVPRLARVTPGESTVDLGAGPVLVTGGTGGLGALLARHLVTTHGVRHLLLTSRRGQDAPGAAELRAELTALGATVTIVACDVSDRDSVAALLAAHPVRAVVHAAGVAEGGTSDTLTVERMDRTLRAKVDGAWHLHELTRDRDLAAFVLFSSAAGTLLGAGQGGYAAANAFLDGLAERRRADGLPAVSLAWGLWADRTGMGGDLTDADLRRMDRLGLPALSTADGLALFDAALATDRPVLLPVRLDLPVLRARTDAIPAVLRDLVRRPARGTSAPAGLAHLAGLPADERDRALLDLVRTQVATVLGHAGPDAVEPGRAFAELGFDSLAALELRNQLSGVTGLRLPATLVFDRPNCRAVADLLAGELSAPAPTVTRPAAELPDDDPIVIVGMACRYPGGVASPEDLWRLVADGVDAIGEFPTDRGWDTGALFDPEPGRPGRSYVRHGGFLYDAGEFDAGFFGISPREARAMDPQQRLLLETSWEALERAGIDPAGLAGSQTGVFTGVMYHDYGPGGSAGSIVSGRVAYHLGLAGPAVSVDTACSSSLVALHLAVRSLRQGECSLAVAGGVTVMATPGMFVEFSEQRGLAPDGRCKPFAEAADGTAWSEGAGMLVVERLSDARRNGHPVLAVVAGSAVNSDGASNGLSAPNGPAQQRVIRAALADAGLSSADVDVVEAHGTGTALGDPIEAQAVLATYGRDRDEPLWLGSLKSNLGHTQAAAGVGGVIKMVSAMRAGILPRTLHVDEPSSHVDWSSGNVRLLTEAQEWAAGPRRAAVSSFGLSGTNAHVILEQVAPVEVEPSPDRVVPLVLSARSEVALRELASRLADDVEPLVEVARTLAVSRSSLEHRAVVVAADGDDAIVGLRAVADGGGITGTAVDGRLAFVFTGQGAQRIGMGRELAAVFPVFASAFDEVCAQLPGVYSGDDPEVLNRTEHAQAGLFAFEVALFRLLESWGVRPDSVVGHSIGEIAAAHVAGVFSLADACALVSARGRLMQALPAGGAMVAVHAAEANVLPLLTEGVAIAAVNGPRSVVVSGVEAEVLAVVERLGCRHTRLRVSHAFHSPLMDPMLDEFRTVAESLTYQSPRLPLVSTVTGRVTDVANPGYWVDQVRATVRFADAMATLDDATCLEVGPDAVLPGCVPTQRASQPEDGALLTAVGRLHVTGISPDWTALLGAPTRHVDLPTYPFQRQRYWTSTGTALLDTTVTLADSGTVVLTGRLSTDTQPWLADHTVDGTILFPGTGFVELALHAAHETGHDRVEELTLHAPLPLDHGADLQVVVTEDRFTVHARPHDEAPWTRHASGTLTTGDHRTPARLDEWPPPGAEPLLLDDLYDRLAERGLAYGPAFQGTRTAWRRGDEVFAEVTLPGNDPSSFHLHPALLDAATHARLDTDGPVEVPFAWHGVTSHATGATAARVRIAPAGTDAVTLTLADQAGEPVATVESLIARPIATTGRTDDLYTLDWRPGPTPAAADPYPEFDTLPHGTPEVAVLTCHAEPGLDPGTATHRAVLRALDATRRWLTDERFATSRLAVVTSGAVATGPDDQVTDLPAAAVWGLVRAAEAENPGRFTLVDAGQEVPPHTLAGAIATGEPELAVRDGALLVPRLRRADQPTGEPAWPTTGTVLVTGGTGGLGRLVARHLAGTHGVRDLLLVSRRGPAAPGADDLVAELATLGARATVAACDVADRAALADLLSRHRPTAVVHTAGVLDDGVLTALTPERTAAVLRAKVDAAWHLHELTRDHGLDAFVLFSSIAGIGGAAGQANYAAANAFLDALAQHRHARGLPAHALAWGRWSTGDDMTATLTATDQTRMSRSGLTPMPEALALSLLDTALSTRDPYLVPARLDLPALRAQADTLAPVFRGLVRHRTRQAAEPTESALTTRLTTAPPAERRHLLLDLVRTHAAAVLGHDRPDAIPAEQGFLEMGFDSLTALELRNRLTGVTGHRVPATLVFDHPNPAAVADHLAAELAPDDPARRLDTELTALEKSVAAAPAEARAQLATRLRELAARCAPQAGTDLETSTADELFAILDAELR</sequence>
<dbReference type="SMART" id="SM01294">
    <property type="entry name" value="PKS_PP_betabranch"/>
    <property type="match status" value="2"/>
</dbReference>
<evidence type="ECO:0000313" key="11">
    <source>
        <dbReference type="Proteomes" id="UP001156441"/>
    </source>
</evidence>
<dbReference type="CDD" id="cd08956">
    <property type="entry name" value="KR_3_FAS_SDR_x"/>
    <property type="match status" value="2"/>
</dbReference>
<feature type="active site" description="Proton acceptor; for dehydratase activity" evidence="5">
    <location>
        <position position="2496"/>
    </location>
</feature>
<dbReference type="SUPFAM" id="SSF47336">
    <property type="entry name" value="ACP-like"/>
    <property type="match status" value="2"/>
</dbReference>
<dbReference type="Gene3D" id="3.40.50.720">
    <property type="entry name" value="NAD(P)-binding Rossmann-like Domain"/>
    <property type="match status" value="2"/>
</dbReference>
<feature type="region of interest" description="C-terminal hotdog fold" evidence="5">
    <location>
        <begin position="2590"/>
        <end position="2753"/>
    </location>
</feature>
<dbReference type="InterPro" id="IPR014043">
    <property type="entry name" value="Acyl_transferase_dom"/>
</dbReference>
<dbReference type="InterPro" id="IPR016036">
    <property type="entry name" value="Malonyl_transacylase_ACP-bd"/>
</dbReference>
<evidence type="ECO:0000256" key="6">
    <source>
        <dbReference type="SAM" id="MobiDB-lite"/>
    </source>
</evidence>
<feature type="domain" description="Ketosynthase family 3 (KS3)" evidence="8">
    <location>
        <begin position="15"/>
        <end position="425"/>
    </location>
</feature>
<comment type="caution">
    <text evidence="10">The sequence shown here is derived from an EMBL/GenBank/DDBJ whole genome shotgun (WGS) entry which is preliminary data.</text>
</comment>
<reference evidence="10 11" key="1">
    <citation type="submission" date="2021-02" db="EMBL/GenBank/DDBJ databases">
        <title>Actinophytocola xerophila sp. nov., isolated from soil of cotton cropping field.</title>
        <authorList>
            <person name="Huang R."/>
            <person name="Chen X."/>
            <person name="Ge X."/>
            <person name="Liu W."/>
        </authorList>
    </citation>
    <scope>NUCLEOTIDE SEQUENCE [LARGE SCALE GENOMIC DNA]</scope>
    <source>
        <strain evidence="10 11">S1-96</strain>
    </source>
</reference>
<dbReference type="PROSITE" id="PS52004">
    <property type="entry name" value="KS3_2"/>
    <property type="match status" value="2"/>
</dbReference>
<keyword evidence="11" id="KW-1185">Reference proteome</keyword>
<dbReference type="Gene3D" id="3.40.366.10">
    <property type="entry name" value="Malonyl-Coenzyme A Acyl Carrier Protein, domain 2"/>
    <property type="match status" value="2"/>
</dbReference>
<dbReference type="SUPFAM" id="SSF51735">
    <property type="entry name" value="NAD(P)-binding Rossmann-fold domains"/>
    <property type="match status" value="4"/>
</dbReference>
<dbReference type="SMART" id="SM00823">
    <property type="entry name" value="PKS_PP"/>
    <property type="match status" value="2"/>
</dbReference>
<dbReference type="PANTHER" id="PTHR43775">
    <property type="entry name" value="FATTY ACID SYNTHASE"/>
    <property type="match status" value="1"/>
</dbReference>
<dbReference type="InterPro" id="IPR014030">
    <property type="entry name" value="Ketoacyl_synth_N"/>
</dbReference>
<dbReference type="SMART" id="SM00825">
    <property type="entry name" value="PKS_KS"/>
    <property type="match status" value="2"/>
</dbReference>
<dbReference type="InterPro" id="IPR018201">
    <property type="entry name" value="Ketoacyl_synth_AS"/>
</dbReference>
<dbReference type="InterPro" id="IPR016039">
    <property type="entry name" value="Thiolase-like"/>
</dbReference>
<dbReference type="PROSITE" id="PS00012">
    <property type="entry name" value="PHOSPHOPANTETHEINE"/>
    <property type="match status" value="2"/>
</dbReference>
<dbReference type="Gene3D" id="1.10.1200.10">
    <property type="entry name" value="ACP-like"/>
    <property type="match status" value="2"/>
</dbReference>
<evidence type="ECO:0000259" key="9">
    <source>
        <dbReference type="PROSITE" id="PS52019"/>
    </source>
</evidence>
<dbReference type="Pfam" id="PF02801">
    <property type="entry name" value="Ketoacyl-synt_C"/>
    <property type="match status" value="2"/>
</dbReference>
<gene>
    <name evidence="10" type="ORF">JT362_18520</name>
</gene>
<proteinExistence type="predicted"/>
<dbReference type="Pfam" id="PF00550">
    <property type="entry name" value="PP-binding"/>
    <property type="match status" value="2"/>
</dbReference>
<dbReference type="SUPFAM" id="SSF55048">
    <property type="entry name" value="Probable ACP-binding domain of malonyl-CoA ACP transacylase"/>
    <property type="match status" value="2"/>
</dbReference>
<dbReference type="InterPro" id="IPR042104">
    <property type="entry name" value="PKS_dehydratase_sf"/>
</dbReference>
<evidence type="ECO:0000259" key="7">
    <source>
        <dbReference type="PROSITE" id="PS50075"/>
    </source>
</evidence>
<dbReference type="SMART" id="SM00826">
    <property type="entry name" value="PKS_DH"/>
    <property type="match status" value="2"/>
</dbReference>
<dbReference type="Pfam" id="PF22953">
    <property type="entry name" value="SpnB_Rossmann"/>
    <property type="match status" value="2"/>
</dbReference>
<keyword evidence="4" id="KW-0012">Acyltransferase</keyword>
<dbReference type="Gene3D" id="3.40.47.10">
    <property type="match status" value="2"/>
</dbReference>
<feature type="region of interest" description="Disordered" evidence="6">
    <location>
        <begin position="2562"/>
        <end position="2587"/>
    </location>
</feature>